<dbReference type="EMBL" id="SRIO01000035">
    <property type="protein sequence ID" value="TFZ81220.1"/>
    <property type="molecule type" value="Genomic_DNA"/>
</dbReference>
<dbReference type="AlphaFoldDB" id="A0A4Z0F5J2"/>
<evidence type="ECO:0000313" key="2">
    <source>
        <dbReference type="Proteomes" id="UP000297890"/>
    </source>
</evidence>
<sequence length="67" mass="7648">MAITESFKRAWSMVNDPSLPIDLDGVIPQDRAYVMVHRKDCEVDLTGLSSRSRAWVLKNRPDYKPGN</sequence>
<reference evidence="1 2" key="1">
    <citation type="journal article" date="2019" name="ISME J.">
        <title>Candidatus Macondimonas diazotrophica, a novel gammaproteobacterial genus dominating crude-oil-contaminated coastal sediments.</title>
        <authorList>
            <person name="Karthikeyan S."/>
            <person name="Konstantinidis K."/>
        </authorList>
    </citation>
    <scope>NUCLEOTIDE SEQUENCE [LARGE SCALE GENOMIC DNA]</scope>
    <source>
        <strain evidence="1 2">KTK01</strain>
    </source>
</reference>
<accession>A0A4Z0F5J2</accession>
<protein>
    <submittedName>
        <fullName evidence="1">Uncharacterized protein</fullName>
    </submittedName>
</protein>
<evidence type="ECO:0000313" key="1">
    <source>
        <dbReference type="EMBL" id="TFZ81220.1"/>
    </source>
</evidence>
<name>A0A4Z0F5J2_9GAMM</name>
<gene>
    <name evidence="1" type="ORF">E4680_13315</name>
</gene>
<keyword evidence="2" id="KW-1185">Reference proteome</keyword>
<comment type="caution">
    <text evidence="1">The sequence shown here is derived from an EMBL/GenBank/DDBJ whole genome shotgun (WGS) entry which is preliminary data.</text>
</comment>
<dbReference type="RefSeq" id="WP_135282912.1">
    <property type="nucleotide sequence ID" value="NZ_SRIO01000035.1"/>
</dbReference>
<organism evidence="1 2">
    <name type="scientific">Candidatus Macondimonas diazotrophica</name>
    <dbReference type="NCBI Taxonomy" id="2305248"/>
    <lineage>
        <taxon>Bacteria</taxon>
        <taxon>Pseudomonadati</taxon>
        <taxon>Pseudomonadota</taxon>
        <taxon>Gammaproteobacteria</taxon>
        <taxon>Chromatiales</taxon>
        <taxon>Ectothiorhodospiraceae</taxon>
        <taxon>Candidatus Macondimonas</taxon>
    </lineage>
</organism>
<dbReference type="Proteomes" id="UP000297890">
    <property type="component" value="Unassembled WGS sequence"/>
</dbReference>
<proteinExistence type="predicted"/>